<dbReference type="PROSITE" id="PS51318">
    <property type="entry name" value="TAT"/>
    <property type="match status" value="1"/>
</dbReference>
<evidence type="ECO:0000256" key="1">
    <source>
        <dbReference type="ARBA" id="ARBA00010312"/>
    </source>
</evidence>
<dbReference type="AlphaFoldDB" id="A0A128ECH3"/>
<evidence type="ECO:0000256" key="5">
    <source>
        <dbReference type="ARBA" id="ARBA00023004"/>
    </source>
</evidence>
<dbReference type="Pfam" id="PF01568">
    <property type="entry name" value="Molydop_binding"/>
    <property type="match status" value="1"/>
</dbReference>
<evidence type="ECO:0000256" key="4">
    <source>
        <dbReference type="ARBA" id="ARBA00023002"/>
    </source>
</evidence>
<dbReference type="SUPFAM" id="SSF50692">
    <property type="entry name" value="ADC-like"/>
    <property type="match status" value="1"/>
</dbReference>
<dbReference type="GO" id="GO:0051539">
    <property type="term" value="F:4 iron, 4 sulfur cluster binding"/>
    <property type="evidence" value="ECO:0007669"/>
    <property type="project" value="InterPro"/>
</dbReference>
<dbReference type="EMBL" id="FIZP01000001">
    <property type="protein sequence ID" value="CZE46694.1"/>
    <property type="molecule type" value="Genomic_DNA"/>
</dbReference>
<dbReference type="FunFam" id="3.40.228.10:FF:000004">
    <property type="entry name" value="Dimethyl sulfoxide reductase subunit A"/>
    <property type="match status" value="1"/>
</dbReference>
<dbReference type="InterPro" id="IPR006963">
    <property type="entry name" value="Mopterin_OxRdtase_4Fe-4S_dom"/>
</dbReference>
<accession>A0A128ECH3</accession>
<dbReference type="InterPro" id="IPR050612">
    <property type="entry name" value="Prok_Mopterin_Oxidored"/>
</dbReference>
<feature type="chain" id="PRO_5007281473" evidence="7">
    <location>
        <begin position="34"/>
        <end position="800"/>
    </location>
</feature>
<evidence type="ECO:0000256" key="6">
    <source>
        <dbReference type="ARBA" id="ARBA00023014"/>
    </source>
</evidence>
<dbReference type="PROSITE" id="PS51669">
    <property type="entry name" value="4FE4S_MOW_BIS_MGD"/>
    <property type="match status" value="1"/>
</dbReference>
<proteinExistence type="inferred from homology"/>
<evidence type="ECO:0000256" key="7">
    <source>
        <dbReference type="SAM" id="SignalP"/>
    </source>
</evidence>
<feature type="domain" description="4Fe-4S Mo/W bis-MGD-type" evidence="8">
    <location>
        <begin position="42"/>
        <end position="103"/>
    </location>
</feature>
<dbReference type="Gene3D" id="2.40.40.20">
    <property type="match status" value="1"/>
</dbReference>
<evidence type="ECO:0000256" key="2">
    <source>
        <dbReference type="ARBA" id="ARBA00022723"/>
    </source>
</evidence>
<dbReference type="Gene3D" id="3.40.228.10">
    <property type="entry name" value="Dimethylsulfoxide Reductase, domain 2"/>
    <property type="match status" value="1"/>
</dbReference>
<sequence>MSAELDTNRRNFLKWSGLVASSCASLAANPINAASNALKDEEYYGVNGCPVNCGSKCFLRPHIKNGVITHIETDNEGDDEYDKRQIRACVRGRSTKYRLYHKDRLLYPLKRVGKRGEGKFKRISWDEAFTTIADKLKEVKEKYGNEAIYIAYATGTTGGVLSRGTSGPWARLLGLYGGYLRYYNSYSTAQIAEGFTSFYGQNTGSDIKNLEYAKLGLFFGSNPVTTRMGGAGTGYSYQEMARKGGAKIIHIDPCYNDSMVGVCDEWIPIAPGTDAALIAGMAYVMIKENLLDREFLDKYCVGFSSNTLPDGAPKNGSYEDYVLGNGDDKTAKTPKWASQITKIPEERIIKLAREVSAAKPCYIEQGWGVQRHQNGEQSSRAIATLACMSGNVGILGGNCGGNAITSTTYMIETLPCPNPVKTAIPCFLWYEGIRNWDKMSDVEYGVRGASHLKAPIKVLFNTNGNCLTNQHADIQSTAKILEDDTLCELIIDVNITRTHSNSYADIILPDAMHLEQNDFLRPNAAYMSNRPYMLFNKKSVQPAGECMSVYDMCTQIALKLGGESFKEEFTQGRTQDQWLEYLWGKTREKLSDLNLPDFETFKEKGIIKFDTVKPKVAFKEFRDDPQNNPLKTPTGKIEIFSTRLYNMSKTWKLLPGQQINALPVFEDVLMGARDRLRKKYPLQFYGFHYKGRTHSSFWESAPIREINPQEIWINPIDADKRGIKTGDKIQAYNDIGTIEVTARVTARVMPGTALTYQGGWCKFKNGVDVGGCINTLTSMQPTAIAKGNGVHSVLVEIKKA</sequence>
<dbReference type="EC" id="1.8.5.3" evidence="9"/>
<dbReference type="GO" id="GO:0009061">
    <property type="term" value="P:anaerobic respiration"/>
    <property type="evidence" value="ECO:0007669"/>
    <property type="project" value="TreeGrafter"/>
</dbReference>
<dbReference type="InterPro" id="IPR011888">
    <property type="entry name" value="Anaer_DMSO_reductase"/>
</dbReference>
<name>A0A128ECH3_9BACT</name>
<keyword evidence="4 9" id="KW-0560">Oxidoreductase</keyword>
<dbReference type="Proteomes" id="UP000069632">
    <property type="component" value="Unassembled WGS sequence"/>
</dbReference>
<dbReference type="GO" id="GO:0043546">
    <property type="term" value="F:molybdopterin cofactor binding"/>
    <property type="evidence" value="ECO:0007669"/>
    <property type="project" value="InterPro"/>
</dbReference>
<dbReference type="OrthoDB" id="9759518at2"/>
<keyword evidence="10" id="KW-1185">Reference proteome</keyword>
<comment type="similarity">
    <text evidence="1">Belongs to the prokaryotic molybdopterin-containing oxidoreductase family.</text>
</comment>
<dbReference type="Gene3D" id="3.40.50.740">
    <property type="match status" value="1"/>
</dbReference>
<keyword evidence="6" id="KW-0411">Iron-sulfur</keyword>
<dbReference type="GO" id="GO:0030151">
    <property type="term" value="F:molybdenum ion binding"/>
    <property type="evidence" value="ECO:0007669"/>
    <property type="project" value="InterPro"/>
</dbReference>
<evidence type="ECO:0000259" key="8">
    <source>
        <dbReference type="PROSITE" id="PS51669"/>
    </source>
</evidence>
<dbReference type="CDD" id="cd02770">
    <property type="entry name" value="MopB_DmsA-EC"/>
    <property type="match status" value="1"/>
</dbReference>
<dbReference type="InterPro" id="IPR009010">
    <property type="entry name" value="Asp_de-COase-like_dom_sf"/>
</dbReference>
<dbReference type="Gene3D" id="3.40.50.12440">
    <property type="match status" value="2"/>
</dbReference>
<evidence type="ECO:0000313" key="9">
    <source>
        <dbReference type="EMBL" id="CZE46694.1"/>
    </source>
</evidence>
<organism evidence="9 10">
    <name type="scientific">Campylobacter geochelonis</name>
    <dbReference type="NCBI Taxonomy" id="1780362"/>
    <lineage>
        <taxon>Bacteria</taxon>
        <taxon>Pseudomonadati</taxon>
        <taxon>Campylobacterota</taxon>
        <taxon>Epsilonproteobacteria</taxon>
        <taxon>Campylobacterales</taxon>
        <taxon>Campylobacteraceae</taxon>
        <taxon>Campylobacter</taxon>
    </lineage>
</organism>
<evidence type="ECO:0000256" key="3">
    <source>
        <dbReference type="ARBA" id="ARBA00022729"/>
    </source>
</evidence>
<feature type="signal peptide" evidence="7">
    <location>
        <begin position="1"/>
        <end position="33"/>
    </location>
</feature>
<gene>
    <name evidence="9" type="primary">dmsA_3</name>
    <name evidence="9" type="ORF">ERS672216_00507</name>
</gene>
<dbReference type="GO" id="GO:0009055">
    <property type="term" value="F:electron transfer activity"/>
    <property type="evidence" value="ECO:0007669"/>
    <property type="project" value="TreeGrafter"/>
</dbReference>
<dbReference type="PANTHER" id="PTHR43742">
    <property type="entry name" value="TRIMETHYLAMINE-N-OXIDE REDUCTASE"/>
    <property type="match status" value="1"/>
</dbReference>
<dbReference type="InterPro" id="IPR006656">
    <property type="entry name" value="Mopterin_OxRdtase"/>
</dbReference>
<reference evidence="9 10" key="1">
    <citation type="submission" date="2016-02" db="EMBL/GenBank/DDBJ databases">
        <authorList>
            <consortium name="Pathogen Informatics"/>
        </authorList>
    </citation>
    <scope>NUCLEOTIDE SEQUENCE [LARGE SCALE GENOMIC DNA]</scope>
    <source>
        <strain evidence="9 10">RC20</strain>
    </source>
</reference>
<dbReference type="InterPro" id="IPR006311">
    <property type="entry name" value="TAT_signal"/>
</dbReference>
<dbReference type="GO" id="GO:0030288">
    <property type="term" value="C:outer membrane-bounded periplasmic space"/>
    <property type="evidence" value="ECO:0007669"/>
    <property type="project" value="TreeGrafter"/>
</dbReference>
<keyword evidence="2" id="KW-0479">Metal-binding</keyword>
<dbReference type="SUPFAM" id="SSF53706">
    <property type="entry name" value="Formate dehydrogenase/DMSO reductase, domains 1-3"/>
    <property type="match status" value="1"/>
</dbReference>
<keyword evidence="5" id="KW-0408">Iron</keyword>
<protein>
    <submittedName>
        <fullName evidence="9">Anaerobic dimethyl sulfoxide reductase chain A</fullName>
        <ecNumber evidence="9">1.8.5.3</ecNumber>
    </submittedName>
</protein>
<dbReference type="PANTHER" id="PTHR43742:SF8">
    <property type="entry name" value="ANAEROBIC DIMETHYL SULFOXIDE REDUCTASE, SUBUNIT A"/>
    <property type="match status" value="1"/>
</dbReference>
<dbReference type="RefSeq" id="WP_075540007.1">
    <property type="nucleotide sequence ID" value="NZ_CP053844.1"/>
</dbReference>
<dbReference type="Pfam" id="PF00384">
    <property type="entry name" value="Molybdopterin"/>
    <property type="match status" value="1"/>
</dbReference>
<dbReference type="GO" id="GO:0009389">
    <property type="term" value="F:dimethyl sulfoxide reductase activity"/>
    <property type="evidence" value="ECO:0007669"/>
    <property type="project" value="InterPro"/>
</dbReference>
<dbReference type="InterPro" id="IPR006657">
    <property type="entry name" value="MoPterin_dinucl-bd_dom"/>
</dbReference>
<dbReference type="NCBIfam" id="TIGR02166">
    <property type="entry name" value="dmsA_ynfE"/>
    <property type="match status" value="1"/>
</dbReference>
<keyword evidence="3 7" id="KW-0732">Signal</keyword>
<dbReference type="Pfam" id="PF04879">
    <property type="entry name" value="Molybdop_Fe4S4"/>
    <property type="match status" value="1"/>
</dbReference>
<evidence type="ECO:0000313" key="10">
    <source>
        <dbReference type="Proteomes" id="UP000069632"/>
    </source>
</evidence>